<dbReference type="SUPFAM" id="SSF52172">
    <property type="entry name" value="CheY-like"/>
    <property type="match status" value="1"/>
</dbReference>
<dbReference type="AlphaFoldDB" id="A0A7W7Z8B1"/>
<dbReference type="Pfam" id="PF00072">
    <property type="entry name" value="Response_reg"/>
    <property type="match status" value="1"/>
</dbReference>
<dbReference type="CDD" id="cd00156">
    <property type="entry name" value="REC"/>
    <property type="match status" value="1"/>
</dbReference>
<dbReference type="RefSeq" id="WP_184262605.1">
    <property type="nucleotide sequence ID" value="NZ_JACHIH010000050.1"/>
</dbReference>
<dbReference type="SMART" id="SM00448">
    <property type="entry name" value="REC"/>
    <property type="match status" value="1"/>
</dbReference>
<dbReference type="Proteomes" id="UP000542353">
    <property type="component" value="Unassembled WGS sequence"/>
</dbReference>
<reference evidence="4 5" key="1">
    <citation type="submission" date="2020-08" db="EMBL/GenBank/DDBJ databases">
        <title>Genomic Encyclopedia of Type Strains, Phase IV (KMG-IV): sequencing the most valuable type-strain genomes for metagenomic binning, comparative biology and taxonomic classification.</title>
        <authorList>
            <person name="Goeker M."/>
        </authorList>
    </citation>
    <scope>NUCLEOTIDE SEQUENCE [LARGE SCALE GENOMIC DNA]</scope>
    <source>
        <strain evidence="4 5">DSM 12706</strain>
    </source>
</reference>
<dbReference type="PROSITE" id="PS50110">
    <property type="entry name" value="RESPONSE_REGULATORY"/>
    <property type="match status" value="1"/>
</dbReference>
<evidence type="ECO:0000259" key="3">
    <source>
        <dbReference type="PROSITE" id="PS50110"/>
    </source>
</evidence>
<evidence type="ECO:0000256" key="2">
    <source>
        <dbReference type="PROSITE-ProRule" id="PRU00169"/>
    </source>
</evidence>
<name>A0A7W7Z8B1_9BRAD</name>
<dbReference type="InterPro" id="IPR011006">
    <property type="entry name" value="CheY-like_superfamily"/>
</dbReference>
<gene>
    <name evidence="4" type="ORF">HNR60_004669</name>
</gene>
<accession>A0A7W7Z8B1</accession>
<dbReference type="InterPro" id="IPR001789">
    <property type="entry name" value="Sig_transdc_resp-reg_receiver"/>
</dbReference>
<feature type="domain" description="Response regulatory" evidence="3">
    <location>
        <begin position="3"/>
        <end position="124"/>
    </location>
</feature>
<organism evidence="4 5">
    <name type="scientific">Rhodopseudomonas rhenobacensis</name>
    <dbReference type="NCBI Taxonomy" id="87461"/>
    <lineage>
        <taxon>Bacteria</taxon>
        <taxon>Pseudomonadati</taxon>
        <taxon>Pseudomonadota</taxon>
        <taxon>Alphaproteobacteria</taxon>
        <taxon>Hyphomicrobiales</taxon>
        <taxon>Nitrobacteraceae</taxon>
        <taxon>Rhodopseudomonas</taxon>
    </lineage>
</organism>
<dbReference type="GO" id="GO:0000160">
    <property type="term" value="P:phosphorelay signal transduction system"/>
    <property type="evidence" value="ECO:0007669"/>
    <property type="project" value="InterPro"/>
</dbReference>
<evidence type="ECO:0000313" key="4">
    <source>
        <dbReference type="EMBL" id="MBB5049885.1"/>
    </source>
</evidence>
<evidence type="ECO:0000256" key="1">
    <source>
        <dbReference type="ARBA" id="ARBA00022553"/>
    </source>
</evidence>
<dbReference type="InterPro" id="IPR050595">
    <property type="entry name" value="Bact_response_regulator"/>
</dbReference>
<sequence>MPRILLVDDDPLIRSGIRAWLEAEHHHVVTAECGVTGLNALHGATFDLMIVDIFMPHMRGFESVRVFHQNAPRVPLIAISGYVFAEKRTPAPDFLAMALELGATRCLRKPFLPSTLLTVIEACLQEQSVPRLNVASAR</sequence>
<keyword evidence="5" id="KW-1185">Reference proteome</keyword>
<dbReference type="PANTHER" id="PTHR44591:SF23">
    <property type="entry name" value="CHEY SUBFAMILY"/>
    <property type="match status" value="1"/>
</dbReference>
<comment type="caution">
    <text evidence="4">The sequence shown here is derived from an EMBL/GenBank/DDBJ whole genome shotgun (WGS) entry which is preliminary data.</text>
</comment>
<protein>
    <submittedName>
        <fullName evidence="4">CheY-like chemotaxis protein</fullName>
    </submittedName>
</protein>
<evidence type="ECO:0000313" key="5">
    <source>
        <dbReference type="Proteomes" id="UP000542353"/>
    </source>
</evidence>
<keyword evidence="1 2" id="KW-0597">Phosphoprotein</keyword>
<dbReference type="PANTHER" id="PTHR44591">
    <property type="entry name" value="STRESS RESPONSE REGULATOR PROTEIN 1"/>
    <property type="match status" value="1"/>
</dbReference>
<dbReference type="EMBL" id="JACHIH010000050">
    <property type="protein sequence ID" value="MBB5049885.1"/>
    <property type="molecule type" value="Genomic_DNA"/>
</dbReference>
<proteinExistence type="predicted"/>
<feature type="modified residue" description="4-aspartylphosphate" evidence="2">
    <location>
        <position position="52"/>
    </location>
</feature>
<dbReference type="Gene3D" id="3.40.50.2300">
    <property type="match status" value="1"/>
</dbReference>